<dbReference type="AlphaFoldDB" id="A0A7S4INA9"/>
<dbReference type="EMBL" id="HBKQ01019593">
    <property type="protein sequence ID" value="CAE2234451.1"/>
    <property type="molecule type" value="Transcribed_RNA"/>
</dbReference>
<evidence type="ECO:0008006" key="2">
    <source>
        <dbReference type="Google" id="ProtNLM"/>
    </source>
</evidence>
<reference evidence="1" key="1">
    <citation type="submission" date="2021-01" db="EMBL/GenBank/DDBJ databases">
        <authorList>
            <person name="Corre E."/>
            <person name="Pelletier E."/>
            <person name="Niang G."/>
            <person name="Scheremetjew M."/>
            <person name="Finn R."/>
            <person name="Kale V."/>
            <person name="Holt S."/>
            <person name="Cochrane G."/>
            <person name="Meng A."/>
            <person name="Brown T."/>
            <person name="Cohen L."/>
        </authorList>
    </citation>
    <scope>NUCLEOTIDE SEQUENCE</scope>
    <source>
        <strain evidence="1">Isolate 1302-5</strain>
    </source>
</reference>
<name>A0A7S4INA9_9STRA</name>
<protein>
    <recommendedName>
        <fullName evidence="2">SGNH hydrolase-type esterase domain-containing protein</fullName>
    </recommendedName>
</protein>
<dbReference type="InterPro" id="IPR036514">
    <property type="entry name" value="SGNH_hydro_sf"/>
</dbReference>
<organism evidence="1">
    <name type="scientific">Odontella aurita</name>
    <dbReference type="NCBI Taxonomy" id="265563"/>
    <lineage>
        <taxon>Eukaryota</taxon>
        <taxon>Sar</taxon>
        <taxon>Stramenopiles</taxon>
        <taxon>Ochrophyta</taxon>
        <taxon>Bacillariophyta</taxon>
        <taxon>Mediophyceae</taxon>
        <taxon>Biddulphiophycidae</taxon>
        <taxon>Eupodiscales</taxon>
        <taxon>Odontellaceae</taxon>
        <taxon>Odontella</taxon>
    </lineage>
</organism>
<dbReference type="Gene3D" id="3.40.50.1110">
    <property type="entry name" value="SGNH hydrolase"/>
    <property type="match status" value="1"/>
</dbReference>
<dbReference type="SUPFAM" id="SSF52266">
    <property type="entry name" value="SGNH hydrolase"/>
    <property type="match status" value="1"/>
</dbReference>
<evidence type="ECO:0000313" key="1">
    <source>
        <dbReference type="EMBL" id="CAE2234451.1"/>
    </source>
</evidence>
<accession>A0A7S4INA9</accession>
<gene>
    <name evidence="1" type="ORF">OAUR00152_LOCUS13248</name>
</gene>
<proteinExistence type="predicted"/>
<sequence>MFFSAAFRVDPRHEKGGKYLFQSMSPRVRCHFITGTMYSFASGRRPVDLRRLGVRGGGGNGGEGEGEAVLFSYGEIDVRCHVERLSSERECDYAAVIRSLVEQYMNRIVGYLSEFGNDPPAAAVVLAIPPPSDRNENPRVPYYGKLSERVVISRLFNRLLEEACGARRNPNVHFFHPFAGFTGEDGSLDHNYSDGHIHIRSQCCRPIHHQLTALLERIKQQRQ</sequence>